<sequence length="334" mass="36448">MLALYPPVRLLPTLFRAQVRRAEPVQHKRYLRTCAAMASGNMPSLVDTAWLNDRVARKDVKVKVIDGSWYLPAAGRDAKQEFRQARIPGARYFDLNGVADHSQDLPHMLPSATQFAAAMDALDIANDSTVVVYDGAGIFSAPRILWTFKAFGHSQVAVLNGGMPAWKAAGLPVDESEVGEAEMEASAAAAKNPPPQSSYMANLQGDMVRDWRQVLENVKSRRETVVDARAAERYKGKAPEPREGMRSGHIPGSLNVPFGQLLQDGRYKSPDGLREAFQTAGVDLSQPLTMTCGSGVTACILALGLDQLQVPKVAVYDGSWSEWGSNKELPIKQE</sequence>
<dbReference type="GO" id="GO:0005739">
    <property type="term" value="C:mitochondrion"/>
    <property type="evidence" value="ECO:0007669"/>
    <property type="project" value="TreeGrafter"/>
</dbReference>
<keyword evidence="4" id="KW-0677">Repeat</keyword>
<organism evidence="8 9">
    <name type="scientific">Apatococcus lobatus</name>
    <dbReference type="NCBI Taxonomy" id="904363"/>
    <lineage>
        <taxon>Eukaryota</taxon>
        <taxon>Viridiplantae</taxon>
        <taxon>Chlorophyta</taxon>
        <taxon>core chlorophytes</taxon>
        <taxon>Trebouxiophyceae</taxon>
        <taxon>Chlorellales</taxon>
        <taxon>Chlorellaceae</taxon>
        <taxon>Apatococcus</taxon>
    </lineage>
</organism>
<dbReference type="PANTHER" id="PTHR11364">
    <property type="entry name" value="THIOSULFATE SULFERTANSFERASE"/>
    <property type="match status" value="1"/>
</dbReference>
<dbReference type="AlphaFoldDB" id="A0AAW1SFC0"/>
<dbReference type="Proteomes" id="UP001438707">
    <property type="component" value="Unassembled WGS sequence"/>
</dbReference>
<feature type="domain" description="Rhodanese" evidence="7">
    <location>
        <begin position="39"/>
        <end position="175"/>
    </location>
</feature>
<evidence type="ECO:0000256" key="2">
    <source>
        <dbReference type="ARBA" id="ARBA00022490"/>
    </source>
</evidence>
<dbReference type="FunFam" id="3.40.250.10:FF:000015">
    <property type="entry name" value="Sulfurtransferase"/>
    <property type="match status" value="1"/>
</dbReference>
<evidence type="ECO:0000256" key="3">
    <source>
        <dbReference type="ARBA" id="ARBA00022679"/>
    </source>
</evidence>
<dbReference type="PANTHER" id="PTHR11364:SF27">
    <property type="entry name" value="SULFURTRANSFERASE"/>
    <property type="match status" value="1"/>
</dbReference>
<comment type="caution">
    <text evidence="8">The sequence shown here is derived from an EMBL/GenBank/DDBJ whole genome shotgun (WGS) entry which is preliminary data.</text>
</comment>
<dbReference type="Gene3D" id="3.40.250.10">
    <property type="entry name" value="Rhodanese-like domain"/>
    <property type="match status" value="2"/>
</dbReference>
<dbReference type="InterPro" id="IPR001763">
    <property type="entry name" value="Rhodanese-like_dom"/>
</dbReference>
<dbReference type="CDD" id="cd01449">
    <property type="entry name" value="TST_Repeat_2"/>
    <property type="match status" value="1"/>
</dbReference>
<dbReference type="SMART" id="SM00450">
    <property type="entry name" value="RHOD"/>
    <property type="match status" value="2"/>
</dbReference>
<accession>A0AAW1SFC0</accession>
<evidence type="ECO:0000313" key="8">
    <source>
        <dbReference type="EMBL" id="KAK9844579.1"/>
    </source>
</evidence>
<dbReference type="InterPro" id="IPR036873">
    <property type="entry name" value="Rhodanese-like_dom_sf"/>
</dbReference>
<name>A0AAW1SFC0_9CHLO</name>
<dbReference type="PROSITE" id="PS50206">
    <property type="entry name" value="RHODANESE_3"/>
    <property type="match status" value="2"/>
</dbReference>
<protein>
    <recommendedName>
        <fullName evidence="5">Sulfurtransferase</fullName>
    </recommendedName>
</protein>
<gene>
    <name evidence="8" type="ORF">WJX74_004217</name>
</gene>
<evidence type="ECO:0000256" key="4">
    <source>
        <dbReference type="ARBA" id="ARBA00022737"/>
    </source>
</evidence>
<dbReference type="Pfam" id="PF00581">
    <property type="entry name" value="Rhodanese"/>
    <property type="match status" value="2"/>
</dbReference>
<dbReference type="CDD" id="cd01448">
    <property type="entry name" value="TST_Repeat_1"/>
    <property type="match status" value="1"/>
</dbReference>
<evidence type="ECO:0000256" key="1">
    <source>
        <dbReference type="ARBA" id="ARBA00004496"/>
    </source>
</evidence>
<keyword evidence="9" id="KW-1185">Reference proteome</keyword>
<dbReference type="NCBIfam" id="NF008557">
    <property type="entry name" value="PRK11493.1"/>
    <property type="match status" value="1"/>
</dbReference>
<dbReference type="InterPro" id="IPR045078">
    <property type="entry name" value="TST/MPST-like"/>
</dbReference>
<feature type="region of interest" description="Disordered" evidence="6">
    <location>
        <begin position="233"/>
        <end position="252"/>
    </location>
</feature>
<evidence type="ECO:0000256" key="5">
    <source>
        <dbReference type="RuleBase" id="RU000507"/>
    </source>
</evidence>
<reference evidence="8 9" key="1">
    <citation type="journal article" date="2024" name="Nat. Commun.">
        <title>Phylogenomics reveals the evolutionary origins of lichenization in chlorophyte algae.</title>
        <authorList>
            <person name="Puginier C."/>
            <person name="Libourel C."/>
            <person name="Otte J."/>
            <person name="Skaloud P."/>
            <person name="Haon M."/>
            <person name="Grisel S."/>
            <person name="Petersen M."/>
            <person name="Berrin J.G."/>
            <person name="Delaux P.M."/>
            <person name="Dal Grande F."/>
            <person name="Keller J."/>
        </authorList>
    </citation>
    <scope>NUCLEOTIDE SEQUENCE [LARGE SCALE GENOMIC DNA]</scope>
    <source>
        <strain evidence="8 9">SAG 2145</strain>
    </source>
</reference>
<dbReference type="EMBL" id="JALJOS010000001">
    <property type="protein sequence ID" value="KAK9844579.1"/>
    <property type="molecule type" value="Genomic_DNA"/>
</dbReference>
<keyword evidence="2" id="KW-0963">Cytoplasm</keyword>
<dbReference type="InterPro" id="IPR001307">
    <property type="entry name" value="Thiosulphate_STrfase_CS"/>
</dbReference>
<feature type="domain" description="Rhodanese" evidence="7">
    <location>
        <begin position="219"/>
        <end position="332"/>
    </location>
</feature>
<proteinExistence type="predicted"/>
<comment type="subcellular location">
    <subcellularLocation>
        <location evidence="1">Cytoplasm</location>
    </subcellularLocation>
</comment>
<keyword evidence="3 5" id="KW-0808">Transferase</keyword>
<dbReference type="SUPFAM" id="SSF52821">
    <property type="entry name" value="Rhodanese/Cell cycle control phosphatase"/>
    <property type="match status" value="2"/>
</dbReference>
<dbReference type="PROSITE" id="PS00683">
    <property type="entry name" value="RHODANESE_2"/>
    <property type="match status" value="1"/>
</dbReference>
<dbReference type="FunFam" id="3.40.250.10:FF:000001">
    <property type="entry name" value="Sulfurtransferase"/>
    <property type="match status" value="1"/>
</dbReference>
<dbReference type="GO" id="GO:0004792">
    <property type="term" value="F:thiosulfate-cyanide sulfurtransferase activity"/>
    <property type="evidence" value="ECO:0007669"/>
    <property type="project" value="InterPro"/>
</dbReference>
<feature type="compositionally biased region" description="Basic and acidic residues" evidence="6">
    <location>
        <begin position="233"/>
        <end position="246"/>
    </location>
</feature>
<evidence type="ECO:0000313" key="9">
    <source>
        <dbReference type="Proteomes" id="UP001438707"/>
    </source>
</evidence>
<evidence type="ECO:0000256" key="6">
    <source>
        <dbReference type="SAM" id="MobiDB-lite"/>
    </source>
</evidence>
<evidence type="ECO:0000259" key="7">
    <source>
        <dbReference type="PROSITE" id="PS50206"/>
    </source>
</evidence>